<dbReference type="Pfam" id="PF00596">
    <property type="entry name" value="Aldolase_II"/>
    <property type="match status" value="1"/>
</dbReference>
<comment type="similarity">
    <text evidence="1">Belongs to the aldolase class II family.</text>
</comment>
<dbReference type="Gene3D" id="3.40.225.10">
    <property type="entry name" value="Class II aldolase/adducin N-terminal domain"/>
    <property type="match status" value="1"/>
</dbReference>
<sequence length="254" mass="28680">MLLDRRVARNPMNPSYIEEQRDLAAVFRGAAMFGGQAGVCSHFSLRVSDDPLRFLLNPWGMYFSEARASELMLVDENGVDQSGGRDGGFAAFNIHSQIHAVHPEAHCVLHTHMPYATAITMLDKGRLEPASQEALRFHDDIAYDDSYNGLAHDPDEGERIARKMDGKHVLFLAHHGVIVVGPSVAQAFDHLYYLERAAELQVKAMSCNRPLRLVPDDIAKRTVKQFGREREHWARLHLDALRRKLDHECPEYAS</sequence>
<organism evidence="3 4">
    <name type="scientific">Albidiferax ferrireducens (strain ATCC BAA-621 / DSM 15236 / T118)</name>
    <name type="common">Rhodoferax ferrireducens</name>
    <dbReference type="NCBI Taxonomy" id="338969"/>
    <lineage>
        <taxon>Bacteria</taxon>
        <taxon>Pseudomonadati</taxon>
        <taxon>Pseudomonadota</taxon>
        <taxon>Betaproteobacteria</taxon>
        <taxon>Burkholderiales</taxon>
        <taxon>Comamonadaceae</taxon>
        <taxon>Rhodoferax</taxon>
    </lineage>
</organism>
<evidence type="ECO:0000313" key="3">
    <source>
        <dbReference type="EMBL" id="ABD68724.1"/>
    </source>
</evidence>
<dbReference type="AlphaFoldDB" id="Q21ZS9"/>
<dbReference type="Proteomes" id="UP000008332">
    <property type="component" value="Chromosome"/>
</dbReference>
<feature type="domain" description="Class II aldolase/adducin N-terminal" evidence="2">
    <location>
        <begin position="21"/>
        <end position="202"/>
    </location>
</feature>
<name>Q21ZS9_ALBFT</name>
<dbReference type="SMART" id="SM01007">
    <property type="entry name" value="Aldolase_II"/>
    <property type="match status" value="1"/>
</dbReference>
<dbReference type="NCBIfam" id="NF005068">
    <property type="entry name" value="PRK06486.1"/>
    <property type="match status" value="1"/>
</dbReference>
<evidence type="ECO:0000259" key="2">
    <source>
        <dbReference type="SMART" id="SM01007"/>
    </source>
</evidence>
<dbReference type="SUPFAM" id="SSF53639">
    <property type="entry name" value="AraD/HMP-PK domain-like"/>
    <property type="match status" value="1"/>
</dbReference>
<proteinExistence type="inferred from homology"/>
<dbReference type="PANTHER" id="PTHR10672">
    <property type="entry name" value="ADDUCIN"/>
    <property type="match status" value="1"/>
</dbReference>
<reference evidence="4" key="1">
    <citation type="submission" date="2006-02" db="EMBL/GenBank/DDBJ databases">
        <title>Complete sequence of chromosome of Rhodoferax ferrireducens DSM 15236.</title>
        <authorList>
            <person name="Copeland A."/>
            <person name="Lucas S."/>
            <person name="Lapidus A."/>
            <person name="Barry K."/>
            <person name="Detter J.C."/>
            <person name="Glavina del Rio T."/>
            <person name="Hammon N."/>
            <person name="Israni S."/>
            <person name="Pitluck S."/>
            <person name="Brettin T."/>
            <person name="Bruce D."/>
            <person name="Han C."/>
            <person name="Tapia R."/>
            <person name="Gilna P."/>
            <person name="Kiss H."/>
            <person name="Schmutz J."/>
            <person name="Larimer F."/>
            <person name="Land M."/>
            <person name="Kyrpides N."/>
            <person name="Ivanova N."/>
            <person name="Richardson P."/>
        </authorList>
    </citation>
    <scope>NUCLEOTIDE SEQUENCE [LARGE SCALE GENOMIC DNA]</scope>
    <source>
        <strain evidence="4">ATCC BAA-621 / DSM 15236 / T118</strain>
    </source>
</reference>
<dbReference type="PANTHER" id="PTHR10672:SF3">
    <property type="entry name" value="PROTEIN HU-LI TAI SHAO"/>
    <property type="match status" value="1"/>
</dbReference>
<dbReference type="InterPro" id="IPR036409">
    <property type="entry name" value="Aldolase_II/adducin_N_sf"/>
</dbReference>
<keyword evidence="4" id="KW-1185">Reference proteome</keyword>
<protein>
    <submittedName>
        <fullName evidence="3">Class II aldolase/adducin-like</fullName>
    </submittedName>
</protein>
<dbReference type="STRING" id="338969.Rfer_0980"/>
<dbReference type="GO" id="GO:0051015">
    <property type="term" value="F:actin filament binding"/>
    <property type="evidence" value="ECO:0007669"/>
    <property type="project" value="TreeGrafter"/>
</dbReference>
<dbReference type="InterPro" id="IPR001303">
    <property type="entry name" value="Aldolase_II/adducin_N"/>
</dbReference>
<dbReference type="eggNOG" id="COG0235">
    <property type="taxonomic scope" value="Bacteria"/>
</dbReference>
<dbReference type="KEGG" id="rfr:Rfer_0980"/>
<dbReference type="GO" id="GO:0005856">
    <property type="term" value="C:cytoskeleton"/>
    <property type="evidence" value="ECO:0007669"/>
    <property type="project" value="TreeGrafter"/>
</dbReference>
<evidence type="ECO:0000256" key="1">
    <source>
        <dbReference type="ARBA" id="ARBA00037961"/>
    </source>
</evidence>
<dbReference type="InterPro" id="IPR051017">
    <property type="entry name" value="Aldolase-II_Adducin_sf"/>
</dbReference>
<dbReference type="HOGENOM" id="CLU_006033_0_1_4"/>
<dbReference type="EMBL" id="CP000267">
    <property type="protein sequence ID" value="ABD68724.1"/>
    <property type="molecule type" value="Genomic_DNA"/>
</dbReference>
<evidence type="ECO:0000313" key="4">
    <source>
        <dbReference type="Proteomes" id="UP000008332"/>
    </source>
</evidence>
<gene>
    <name evidence="3" type="ordered locus">Rfer_0980</name>
</gene>
<accession>Q21ZS9</accession>